<feature type="non-terminal residue" evidence="1">
    <location>
        <position position="122"/>
    </location>
</feature>
<dbReference type="Proteomes" id="UP000252139">
    <property type="component" value="Unassembled WGS sequence"/>
</dbReference>
<protein>
    <submittedName>
        <fullName evidence="1">Uncharacterized protein</fullName>
    </submittedName>
</protein>
<dbReference type="EMBL" id="PJQL01003936">
    <property type="protein sequence ID" value="RCH80408.1"/>
    <property type="molecule type" value="Genomic_DNA"/>
</dbReference>
<evidence type="ECO:0000313" key="2">
    <source>
        <dbReference type="Proteomes" id="UP000252139"/>
    </source>
</evidence>
<organism evidence="1 2">
    <name type="scientific">Rhizopus azygosporus</name>
    <name type="common">Rhizopus microsporus var. azygosporus</name>
    <dbReference type="NCBI Taxonomy" id="86630"/>
    <lineage>
        <taxon>Eukaryota</taxon>
        <taxon>Fungi</taxon>
        <taxon>Fungi incertae sedis</taxon>
        <taxon>Mucoromycota</taxon>
        <taxon>Mucoromycotina</taxon>
        <taxon>Mucoromycetes</taxon>
        <taxon>Mucorales</taxon>
        <taxon>Mucorineae</taxon>
        <taxon>Rhizopodaceae</taxon>
        <taxon>Rhizopus</taxon>
    </lineage>
</organism>
<keyword evidence="2" id="KW-1185">Reference proteome</keyword>
<dbReference type="OrthoDB" id="2287146at2759"/>
<dbReference type="AlphaFoldDB" id="A0A367IRV5"/>
<reference evidence="1 2" key="1">
    <citation type="journal article" date="2018" name="G3 (Bethesda)">
        <title>Phylogenetic and Phylogenomic Definition of Rhizopus Species.</title>
        <authorList>
            <person name="Gryganskyi A.P."/>
            <person name="Golan J."/>
            <person name="Dolatabadi S."/>
            <person name="Mondo S."/>
            <person name="Robb S."/>
            <person name="Idnurm A."/>
            <person name="Muszewska A."/>
            <person name="Steczkiewicz K."/>
            <person name="Masonjones S."/>
            <person name="Liao H.L."/>
            <person name="Gajdeczka M.T."/>
            <person name="Anike F."/>
            <person name="Vuek A."/>
            <person name="Anishchenko I.M."/>
            <person name="Voigt K."/>
            <person name="de Hoog G.S."/>
            <person name="Smith M.E."/>
            <person name="Heitman J."/>
            <person name="Vilgalys R."/>
            <person name="Stajich J.E."/>
        </authorList>
    </citation>
    <scope>NUCLEOTIDE SEQUENCE [LARGE SCALE GENOMIC DNA]</scope>
    <source>
        <strain evidence="1 2">CBS 357.93</strain>
    </source>
</reference>
<proteinExistence type="predicted"/>
<accession>A0A367IRV5</accession>
<evidence type="ECO:0000313" key="1">
    <source>
        <dbReference type="EMBL" id="RCH80408.1"/>
    </source>
</evidence>
<sequence length="122" mass="14099">MSKAVQWMNVDGSFGRAERIRVSGEQIRGRWLWQLKEHYYMPINLKAAYVRHVEEEANVATIGYARKSYGNENMTTRARLLQSQVERLRGRCLARKVFVSSRCSASMPLEDCDKKQGGNMIK</sequence>
<gene>
    <name evidence="1" type="ORF">CU097_004672</name>
</gene>
<name>A0A367IRV5_RHIAZ</name>
<comment type="caution">
    <text evidence="1">The sequence shown here is derived from an EMBL/GenBank/DDBJ whole genome shotgun (WGS) entry which is preliminary data.</text>
</comment>